<reference evidence="3" key="1">
    <citation type="journal article" date="2014" name="Int. J. Syst. Evol. Microbiol.">
        <title>Complete genome sequence of Corynebacterium casei LMG S-19264T (=DSM 44701T), isolated from a smear-ripened cheese.</title>
        <authorList>
            <consortium name="US DOE Joint Genome Institute (JGI-PGF)"/>
            <person name="Walter F."/>
            <person name="Albersmeier A."/>
            <person name="Kalinowski J."/>
            <person name="Ruckert C."/>
        </authorList>
    </citation>
    <scope>NUCLEOTIDE SEQUENCE</scope>
    <source>
        <strain evidence="3">JCM 12289</strain>
    </source>
</reference>
<keyword evidence="2" id="KW-0460">Magnesium</keyword>
<dbReference type="Pfam" id="PF00702">
    <property type="entry name" value="Hydrolase"/>
    <property type="match status" value="1"/>
</dbReference>
<accession>A0AAV3SJM1</accession>
<keyword evidence="1" id="KW-0378">Hydrolase</keyword>
<dbReference type="Proteomes" id="UP001500962">
    <property type="component" value="Unassembled WGS sequence"/>
</dbReference>
<reference evidence="3" key="2">
    <citation type="submission" date="2023-12" db="EMBL/GenBank/DDBJ databases">
        <authorList>
            <person name="Sun Q."/>
            <person name="Inoue M."/>
        </authorList>
    </citation>
    <scope>NUCLEOTIDE SEQUENCE</scope>
    <source>
        <strain evidence="3">JCM 12289</strain>
    </source>
</reference>
<comment type="caution">
    <text evidence="3">The sequence shown here is derived from an EMBL/GenBank/DDBJ whole genome shotgun (WGS) entry which is preliminary data.</text>
</comment>
<evidence type="ECO:0000256" key="1">
    <source>
        <dbReference type="ARBA" id="ARBA00022801"/>
    </source>
</evidence>
<dbReference type="InterPro" id="IPR051400">
    <property type="entry name" value="HAD-like_hydrolase"/>
</dbReference>
<dbReference type="Gene3D" id="3.40.50.1000">
    <property type="entry name" value="HAD superfamily/HAD-like"/>
    <property type="match status" value="1"/>
</dbReference>
<evidence type="ECO:0000313" key="4">
    <source>
        <dbReference type="Proteomes" id="UP001500962"/>
    </source>
</evidence>
<evidence type="ECO:0000256" key="2">
    <source>
        <dbReference type="ARBA" id="ARBA00022842"/>
    </source>
</evidence>
<dbReference type="EMBL" id="BAAADN010000062">
    <property type="protein sequence ID" value="GAA0473097.1"/>
    <property type="molecule type" value="Genomic_DNA"/>
</dbReference>
<organism evidence="3 4">
    <name type="scientific">Halococcus dombrowskii</name>
    <dbReference type="NCBI Taxonomy" id="179637"/>
    <lineage>
        <taxon>Archaea</taxon>
        <taxon>Methanobacteriati</taxon>
        <taxon>Methanobacteriota</taxon>
        <taxon>Stenosarchaea group</taxon>
        <taxon>Halobacteria</taxon>
        <taxon>Halobacteriales</taxon>
        <taxon>Halococcaceae</taxon>
        <taxon>Halococcus</taxon>
    </lineage>
</organism>
<dbReference type="InterPro" id="IPR023214">
    <property type="entry name" value="HAD_sf"/>
</dbReference>
<protein>
    <recommendedName>
        <fullName evidence="5">HAD family hydrolase</fullName>
    </recommendedName>
</protein>
<dbReference type="AlphaFoldDB" id="A0AAV3SJM1"/>
<evidence type="ECO:0008006" key="5">
    <source>
        <dbReference type="Google" id="ProtNLM"/>
    </source>
</evidence>
<evidence type="ECO:0000313" key="3">
    <source>
        <dbReference type="EMBL" id="GAA0473097.1"/>
    </source>
</evidence>
<dbReference type="InterPro" id="IPR036412">
    <property type="entry name" value="HAD-like_sf"/>
</dbReference>
<dbReference type="GeneID" id="71760596"/>
<dbReference type="Gene3D" id="1.10.150.240">
    <property type="entry name" value="Putative phosphatase, domain 2"/>
    <property type="match status" value="1"/>
</dbReference>
<dbReference type="PANTHER" id="PTHR46470">
    <property type="entry name" value="N-ACYLNEURAMINATE-9-PHOSPHATASE"/>
    <property type="match status" value="1"/>
</dbReference>
<gene>
    <name evidence="3" type="ORF">GCM10008985_32230</name>
</gene>
<dbReference type="GO" id="GO:0016787">
    <property type="term" value="F:hydrolase activity"/>
    <property type="evidence" value="ECO:0007669"/>
    <property type="project" value="UniProtKB-KW"/>
</dbReference>
<name>A0AAV3SJM1_HALDO</name>
<dbReference type="SUPFAM" id="SSF56784">
    <property type="entry name" value="HAD-like"/>
    <property type="match status" value="1"/>
</dbReference>
<sequence length="144" mass="15801">MSKIDAVCFDLDSTLCLSDQSDRTIHRAVFERAGIDPLFAPADVRAVDTTTIETAANDAEFYTNLYRTVLEDRPTETVIDPSLLVTLGEITADVVDETAVLFRPGAKNALEYARERYAVGLVTNGGKRTQRAKLESLGIADVFE</sequence>
<proteinExistence type="predicted"/>
<dbReference type="InterPro" id="IPR023198">
    <property type="entry name" value="PGP-like_dom2"/>
</dbReference>
<dbReference type="RefSeq" id="WP_280518313.1">
    <property type="nucleotide sequence ID" value="NZ_BAAADN010000062.1"/>
</dbReference>